<evidence type="ECO:0000256" key="2">
    <source>
        <dbReference type="ARBA" id="ARBA00022729"/>
    </source>
</evidence>
<keyword evidence="4 5" id="KW-0720">Serine protease</keyword>
<dbReference type="GO" id="GO:0004252">
    <property type="term" value="F:serine-type endopeptidase activity"/>
    <property type="evidence" value="ECO:0007669"/>
    <property type="project" value="UniProtKB-UniRule"/>
</dbReference>
<dbReference type="InterPro" id="IPR036852">
    <property type="entry name" value="Peptidase_S8/S53_dom_sf"/>
</dbReference>
<gene>
    <name evidence="8" type="ORF">CKF54_06950</name>
</gene>
<evidence type="ECO:0000256" key="4">
    <source>
        <dbReference type="ARBA" id="ARBA00022825"/>
    </source>
</evidence>
<dbReference type="EMBL" id="NRHC01000104">
    <property type="protein sequence ID" value="RIY31281.1"/>
    <property type="molecule type" value="Genomic_DNA"/>
</dbReference>
<dbReference type="PROSITE" id="PS00138">
    <property type="entry name" value="SUBTILASE_SER"/>
    <property type="match status" value="1"/>
</dbReference>
<dbReference type="InterPro" id="IPR000209">
    <property type="entry name" value="Peptidase_S8/S53_dom"/>
</dbReference>
<feature type="domain" description="Autotransporter" evidence="7">
    <location>
        <begin position="892"/>
        <end position="1171"/>
    </location>
</feature>
<dbReference type="InterPro" id="IPR013425">
    <property type="entry name" value="Autotrns_rpt"/>
</dbReference>
<evidence type="ECO:0000256" key="1">
    <source>
        <dbReference type="ARBA" id="ARBA00022670"/>
    </source>
</evidence>
<evidence type="ECO:0000256" key="3">
    <source>
        <dbReference type="ARBA" id="ARBA00022801"/>
    </source>
</evidence>
<organism evidence="8 9">
    <name type="scientific">Psittacicella hinzii</name>
    <dbReference type="NCBI Taxonomy" id="2028575"/>
    <lineage>
        <taxon>Bacteria</taxon>
        <taxon>Pseudomonadati</taxon>
        <taxon>Pseudomonadota</taxon>
        <taxon>Gammaproteobacteria</taxon>
        <taxon>Pasteurellales</taxon>
        <taxon>Psittacicellaceae</taxon>
        <taxon>Psittacicella</taxon>
    </lineage>
</organism>
<name>A0A3A1Y1E9_9GAMM</name>
<dbReference type="SUPFAM" id="SSF103515">
    <property type="entry name" value="Autotransporter"/>
    <property type="match status" value="1"/>
</dbReference>
<dbReference type="Pfam" id="PF00082">
    <property type="entry name" value="Peptidase_S8"/>
    <property type="match status" value="1"/>
</dbReference>
<evidence type="ECO:0000259" key="7">
    <source>
        <dbReference type="PROSITE" id="PS51208"/>
    </source>
</evidence>
<comment type="similarity">
    <text evidence="5">Belongs to the peptidase S8 family.</text>
</comment>
<proteinExistence type="inferred from homology"/>
<dbReference type="Gene3D" id="3.40.50.200">
    <property type="entry name" value="Peptidase S8/S53 domain"/>
    <property type="match status" value="1"/>
</dbReference>
<keyword evidence="1 5" id="KW-0645">Protease</keyword>
<feature type="chain" id="PRO_5017200092" description="Autotransporter domain-containing protein" evidence="6">
    <location>
        <begin position="26"/>
        <end position="1171"/>
    </location>
</feature>
<dbReference type="RefSeq" id="WP_119525632.1">
    <property type="nucleotide sequence ID" value="NZ_NRHC01000104.1"/>
</dbReference>
<dbReference type="InterPro" id="IPR015500">
    <property type="entry name" value="Peptidase_S8_subtilisin-rel"/>
</dbReference>
<protein>
    <recommendedName>
        <fullName evidence="7">Autotransporter domain-containing protein</fullName>
    </recommendedName>
</protein>
<reference evidence="8 9" key="1">
    <citation type="submission" date="2017-08" db="EMBL/GenBank/DDBJ databases">
        <title>Reclassification of Bisgaard taxon 37 and 44.</title>
        <authorList>
            <person name="Christensen H."/>
        </authorList>
    </citation>
    <scope>NUCLEOTIDE SEQUENCE [LARGE SCALE GENOMIC DNA]</scope>
    <source>
        <strain evidence="8 9">B96_3</strain>
    </source>
</reference>
<dbReference type="Pfam" id="PF12951">
    <property type="entry name" value="PATR"/>
    <property type="match status" value="1"/>
</dbReference>
<evidence type="ECO:0000313" key="9">
    <source>
        <dbReference type="Proteomes" id="UP000265691"/>
    </source>
</evidence>
<dbReference type="SUPFAM" id="SSF52743">
    <property type="entry name" value="Subtilisin-like"/>
    <property type="match status" value="1"/>
</dbReference>
<dbReference type="Proteomes" id="UP000265691">
    <property type="component" value="Unassembled WGS sequence"/>
</dbReference>
<dbReference type="NCBIfam" id="TIGR02601">
    <property type="entry name" value="autotrns_rpt"/>
    <property type="match status" value="1"/>
</dbReference>
<evidence type="ECO:0000256" key="5">
    <source>
        <dbReference type="PROSITE-ProRule" id="PRU01240"/>
    </source>
</evidence>
<evidence type="ECO:0000256" key="6">
    <source>
        <dbReference type="SAM" id="SignalP"/>
    </source>
</evidence>
<keyword evidence="2 6" id="KW-0732">Signal</keyword>
<dbReference type="OrthoDB" id="5360469at2"/>
<sequence>MSIRKLKLNSLNNSIVAVISAILLASCGGGGGGGSQASNTASTSLSTALTAVSTTQLVLPTNGSATNDYNVTLTDVSFANTSAQSVANASFTSSQTANTNAFTISHTSTGNTTLTGWPTDKSSGNAVNYNNLLALGLVNVVSGEGVTVNGSKYYLSVTGSSASYYDKQATLAENSTSFTGSNVKVGLIDGSLNKSWEGFNSSNFNEVVTTNQYSTDTTNNTILGSDSDHGTTVAAIIAAQRNTTYNGLTPNVTIYYNQLNNYSANNLLGEIYTAMYNTSASIINNSYYIPYLVTDTETKDIITASSYTSAYSALKTITAKSDTPLFIFSSGNYDYLAYLQAKYQADSSVTSSWTDVNYGRGLDTNSSLYQFSQDNDIADAMIVVTGYTLDVNNAYTAVANKAKNQVSNTTALSENTTTNSQFSSSLYVAGIVGYSTGAITAALQCGVVKYNCVAGAYTWDVANYNASGSRTFVGTSGSAPIVSAVAAMVKEQFDWMTAKQLKTTLLTTAYDIGEQGVDDVFGWGVIDASVALNGPGAFVFGDFNANISGTGKRYFFNNNITGNYGLVVEGANSDDQLVLTGSNNTYTGDTVVKGGVLVLQDKSSAGIGGTNETTVSLKSNLYINSFGRAAAYNATLANVTNNGYLQLQNTQISGNFVNKDNATLATNLSYFVNVSGNATLDGTLALINTKAYVNTGKTTQVKVLTAKNITGNFDQIVSDYDDSATVNCTVLQNSTSVYVNLTASSASTYLTSAEVSQADYQAYSAGASQVDKLLTAADAITTTASQVTVTGTGEVSTGVSLTSADSVATTATASSADVALTSTASTDGVALTADDSIINQASNVQSLSASELNDLLLRASGTIYSNLLQATSQQARTNLLDFSNVALGRFASLDNQWHAYADYSYRWQDWDSNSSLKGHLDANAYTVGAYTQTLTGYNLGFAVQTLSGNWDEGSATSNITAGFAKVKSYGFSASFGKALERVYYGATLYANFNDFKVTRTVFSDADQKVNFDSQNYGLDLSAGWLALGNLERGLIVNGGLTAEFTHQDSFNESATNAASQLVSLSAQSRWYKQLFAHAGVKAFTQFKTFGFNSAVEAGLSVTGKVAGSDYKLRLADGSTTGQVFDNDFLARLNLGYSINLTNNFKISLGGNLEKTADWNQKAVKLALDYKF</sequence>
<dbReference type="Gene3D" id="2.40.128.130">
    <property type="entry name" value="Autotransporter beta-domain"/>
    <property type="match status" value="1"/>
</dbReference>
<dbReference type="PROSITE" id="PS51208">
    <property type="entry name" value="AUTOTRANSPORTER"/>
    <property type="match status" value="1"/>
</dbReference>
<dbReference type="GO" id="GO:0006508">
    <property type="term" value="P:proteolysis"/>
    <property type="evidence" value="ECO:0007669"/>
    <property type="project" value="UniProtKB-KW"/>
</dbReference>
<dbReference type="AlphaFoldDB" id="A0A3A1Y1E9"/>
<keyword evidence="9" id="KW-1185">Reference proteome</keyword>
<feature type="active site" description="Charge relay system" evidence="5">
    <location>
        <position position="189"/>
    </location>
</feature>
<dbReference type="InterPro" id="IPR005546">
    <property type="entry name" value="Autotransporte_beta"/>
</dbReference>
<dbReference type="InterPro" id="IPR023828">
    <property type="entry name" value="Peptidase_S8_Ser-AS"/>
</dbReference>
<feature type="active site" description="Charge relay system" evidence="5">
    <location>
        <position position="476"/>
    </location>
</feature>
<accession>A0A3A1Y1E9</accession>
<dbReference type="PRINTS" id="PR00723">
    <property type="entry name" value="SUBTILISIN"/>
</dbReference>
<dbReference type="PROSITE" id="PS51892">
    <property type="entry name" value="SUBTILASE"/>
    <property type="match status" value="1"/>
</dbReference>
<keyword evidence="3 5" id="KW-0378">Hydrolase</keyword>
<comment type="caution">
    <text evidence="8">The sequence shown here is derived from an EMBL/GenBank/DDBJ whole genome shotgun (WGS) entry which is preliminary data.</text>
</comment>
<feature type="active site" description="Charge relay system" evidence="5">
    <location>
        <position position="229"/>
    </location>
</feature>
<evidence type="ECO:0000313" key="8">
    <source>
        <dbReference type="EMBL" id="RIY31281.1"/>
    </source>
</evidence>
<feature type="signal peptide" evidence="6">
    <location>
        <begin position="1"/>
        <end position="25"/>
    </location>
</feature>
<dbReference type="PROSITE" id="PS51257">
    <property type="entry name" value="PROKAR_LIPOPROTEIN"/>
    <property type="match status" value="1"/>
</dbReference>
<dbReference type="InterPro" id="IPR036709">
    <property type="entry name" value="Autotransporte_beta_dom_sf"/>
</dbReference>